<feature type="transmembrane region" description="Helical" evidence="6">
    <location>
        <begin position="300"/>
        <end position="322"/>
    </location>
</feature>
<evidence type="ECO:0000256" key="6">
    <source>
        <dbReference type="SAM" id="Phobius"/>
    </source>
</evidence>
<gene>
    <name evidence="7" type="primary">rbfX</name>
</gene>
<organism evidence="7">
    <name type="scientific">Actinobacillus pleuropneumoniae</name>
    <name type="common">Haemophilus pleuropneumoniae</name>
    <dbReference type="NCBI Taxonomy" id="715"/>
    <lineage>
        <taxon>Bacteria</taxon>
        <taxon>Pseudomonadati</taxon>
        <taxon>Pseudomonadota</taxon>
        <taxon>Gammaproteobacteria</taxon>
        <taxon>Pasteurellales</taxon>
        <taxon>Pasteurellaceae</taxon>
        <taxon>Actinobacillus</taxon>
    </lineage>
</organism>
<feature type="transmembrane region" description="Helical" evidence="6">
    <location>
        <begin position="372"/>
        <end position="389"/>
    </location>
</feature>
<dbReference type="InterPro" id="IPR050833">
    <property type="entry name" value="Poly_Biosynth_Transport"/>
</dbReference>
<comment type="subcellular location">
    <subcellularLocation>
        <location evidence="1">Cell membrane</location>
        <topology evidence="1">Multi-pass membrane protein</topology>
    </subcellularLocation>
</comment>
<dbReference type="InterPro" id="IPR002797">
    <property type="entry name" value="Polysacc_synth"/>
</dbReference>
<feature type="transmembrane region" description="Helical" evidence="6">
    <location>
        <begin position="96"/>
        <end position="122"/>
    </location>
</feature>
<dbReference type="PANTHER" id="PTHR30250:SF11">
    <property type="entry name" value="O-ANTIGEN TRANSPORTER-RELATED"/>
    <property type="match status" value="1"/>
</dbReference>
<dbReference type="PANTHER" id="PTHR30250">
    <property type="entry name" value="PST FAMILY PREDICTED COLANIC ACID TRANSPORTER"/>
    <property type="match status" value="1"/>
</dbReference>
<evidence type="ECO:0000256" key="2">
    <source>
        <dbReference type="ARBA" id="ARBA00022475"/>
    </source>
</evidence>
<dbReference type="AlphaFoldDB" id="A0A897Q101"/>
<feature type="transmembrane region" description="Helical" evidence="6">
    <location>
        <begin position="158"/>
        <end position="178"/>
    </location>
</feature>
<keyword evidence="3 6" id="KW-0812">Transmembrane</keyword>
<feature type="transmembrane region" description="Helical" evidence="6">
    <location>
        <begin position="21"/>
        <end position="45"/>
    </location>
</feature>
<evidence type="ECO:0000256" key="5">
    <source>
        <dbReference type="ARBA" id="ARBA00023136"/>
    </source>
</evidence>
<feature type="transmembrane region" description="Helical" evidence="6">
    <location>
        <begin position="334"/>
        <end position="360"/>
    </location>
</feature>
<dbReference type="Pfam" id="PF01943">
    <property type="entry name" value="Polysacc_synt"/>
    <property type="match status" value="1"/>
</dbReference>
<feature type="transmembrane region" description="Helical" evidence="6">
    <location>
        <begin position="184"/>
        <end position="206"/>
    </location>
</feature>
<proteinExistence type="predicted"/>
<evidence type="ECO:0000256" key="1">
    <source>
        <dbReference type="ARBA" id="ARBA00004651"/>
    </source>
</evidence>
<keyword evidence="2" id="KW-1003">Cell membrane</keyword>
<name>A0A897Q101_ACTPL</name>
<feature type="transmembrane region" description="Helical" evidence="6">
    <location>
        <begin position="57"/>
        <end position="75"/>
    </location>
</feature>
<accession>A0A897Q101</accession>
<feature type="transmembrane region" description="Helical" evidence="6">
    <location>
        <begin position="128"/>
        <end position="146"/>
    </location>
</feature>
<reference evidence="7" key="1">
    <citation type="submission" date="2020-05" db="EMBL/GenBank/DDBJ databases">
        <authorList>
            <person name="Stringer O.W."/>
            <person name="Bosse J.T."/>
            <person name="Lacouture S."/>
            <person name="Gottschalk M."/>
            <person name="Fodor L."/>
            <person name="Angen O."/>
            <person name="Velazquez E."/>
            <person name="Penny P."/>
            <person name="Lei L."/>
            <person name="Langford P.R."/>
            <person name="Li Y."/>
        </authorList>
    </citation>
    <scope>NUCLEOTIDE SEQUENCE</scope>
    <source>
        <strain evidence="7">A08-013</strain>
    </source>
</reference>
<evidence type="ECO:0000256" key="3">
    <source>
        <dbReference type="ARBA" id="ARBA00022692"/>
    </source>
</evidence>
<keyword evidence="4 6" id="KW-1133">Transmembrane helix</keyword>
<evidence type="ECO:0000313" key="7">
    <source>
        <dbReference type="EMBL" id="QSG30279.1"/>
    </source>
</evidence>
<dbReference type="EMBL" id="MT468890">
    <property type="protein sequence ID" value="QSG30279.1"/>
    <property type="molecule type" value="Genomic_DNA"/>
</dbReference>
<sequence>MIMNFGMAKLRNTVLNNKKIIENYIFITILQAINSFFYILIYPYLISTLGSNGYGTYIYIVSLCGYLVFLINFGLDLPATKEIAENIENHQKKEKTLSTVFTIKTFLFFISFLLIIGIMLMFPRIYEIKNYLLIYYLSLYTTILFPQWFFQGIQNMRLVTYIQVGVKLLSLPFIFIYIKTPNDLLLYVEIISFSTLLGGIVAYILVRVKYSLRIKFVSFGSIKTWIEKGKPFFFSNLAATIKEYSIPIVIGHYFGMREIAIYDLANKIVTIPRFLFISVNSAIFPKLVVNIDKEKIKKVIYAESIVSLFAILIMALIGKYLVDIMGNGTMGEAYYVVMALSVTILTWLVVGAYINFVFILNHKSYIVTYNQVLALISFLLYSLIGLYFYPDIVVFAIAMALSGITEILFCLYITRKYKLL</sequence>
<feature type="transmembrane region" description="Helical" evidence="6">
    <location>
        <begin position="395"/>
        <end position="414"/>
    </location>
</feature>
<keyword evidence="5 6" id="KW-0472">Membrane</keyword>
<protein>
    <submittedName>
        <fullName evidence="7">Oligosaccharide flippase family protein</fullName>
    </submittedName>
</protein>
<evidence type="ECO:0000256" key="4">
    <source>
        <dbReference type="ARBA" id="ARBA00022989"/>
    </source>
</evidence>
<dbReference type="GO" id="GO:0005886">
    <property type="term" value="C:plasma membrane"/>
    <property type="evidence" value="ECO:0007669"/>
    <property type="project" value="UniProtKB-SubCell"/>
</dbReference>